<gene>
    <name evidence="1" type="ORF">C8D74_101235</name>
</gene>
<reference evidence="1 2" key="1">
    <citation type="submission" date="2019-03" db="EMBL/GenBank/DDBJ databases">
        <title>Genomic Encyclopedia of Type Strains, Phase IV (KMG-IV): sequencing the most valuable type-strain genomes for metagenomic binning, comparative biology and taxonomic classification.</title>
        <authorList>
            <person name="Goeker M."/>
        </authorList>
    </citation>
    <scope>NUCLEOTIDE SEQUENCE [LARGE SCALE GENOMIC DNA]</scope>
    <source>
        <strain evidence="1 2">DSM 13575</strain>
    </source>
</reference>
<sequence>MGFEVNDYIAKIRQAFMEKSNPENAKKQIEYMKGNFDFFGIKAQTRRKVTQEFMRKAERPDYDDIDVVIRKLWKLPEREYQYFALELLEKYKKGFEEDIISLFEYMITNKSWWDTVDFISKKLVGEFFKMFPELRDEYISKWMDSDDIWLQRTCLLFQLGYKENTDLKLLFNLIERLQGKDEFFIQKAIGWSLREYSKIEPKKIKEFIQKQDLSALSEREGLKLLKSKG</sequence>
<dbReference type="Proteomes" id="UP000294817">
    <property type="component" value="Unassembled WGS sequence"/>
</dbReference>
<dbReference type="RefSeq" id="WP_199177854.1">
    <property type="nucleotide sequence ID" value="NZ_SODZ01000001.1"/>
</dbReference>
<protein>
    <submittedName>
        <fullName evidence="1">DNA-7-methylguanine glycosylase</fullName>
    </submittedName>
</protein>
<dbReference type="Gene3D" id="1.25.40.290">
    <property type="entry name" value="ARM repeat domains"/>
    <property type="match status" value="1"/>
</dbReference>
<dbReference type="PANTHER" id="PTHR34070">
    <property type="entry name" value="ARMADILLO-TYPE FOLD"/>
    <property type="match status" value="1"/>
</dbReference>
<dbReference type="Gene3D" id="1.20.1660.10">
    <property type="entry name" value="Hypothetical protein (EF3068)"/>
    <property type="match status" value="1"/>
</dbReference>
<dbReference type="SUPFAM" id="SSF48371">
    <property type="entry name" value="ARM repeat"/>
    <property type="match status" value="1"/>
</dbReference>
<accession>A0A4R8F2S8</accession>
<proteinExistence type="predicted"/>
<organism evidence="1 2">
    <name type="scientific">Petrotoga sibirica</name>
    <dbReference type="NCBI Taxonomy" id="156202"/>
    <lineage>
        <taxon>Bacteria</taxon>
        <taxon>Thermotogati</taxon>
        <taxon>Thermotogota</taxon>
        <taxon>Thermotogae</taxon>
        <taxon>Petrotogales</taxon>
        <taxon>Petrotogaceae</taxon>
        <taxon>Petrotoga</taxon>
    </lineage>
</organism>
<comment type="caution">
    <text evidence="1">The sequence shown here is derived from an EMBL/GenBank/DDBJ whole genome shotgun (WGS) entry which is preliminary data.</text>
</comment>
<evidence type="ECO:0000313" key="1">
    <source>
        <dbReference type="EMBL" id="TDX17515.1"/>
    </source>
</evidence>
<dbReference type="PANTHER" id="PTHR34070:SF1">
    <property type="entry name" value="DNA ALKYLATION REPAIR PROTEIN"/>
    <property type="match status" value="1"/>
</dbReference>
<dbReference type="AlphaFoldDB" id="A0A4R8F2S8"/>
<evidence type="ECO:0000313" key="2">
    <source>
        <dbReference type="Proteomes" id="UP000294817"/>
    </source>
</evidence>
<dbReference type="InterPro" id="IPR014825">
    <property type="entry name" value="DNA_alkylation"/>
</dbReference>
<name>A0A4R8F2S8_9BACT</name>
<dbReference type="InterPro" id="IPR016024">
    <property type="entry name" value="ARM-type_fold"/>
</dbReference>
<keyword evidence="2" id="KW-1185">Reference proteome</keyword>
<dbReference type="EMBL" id="SODZ01000001">
    <property type="protein sequence ID" value="TDX17515.1"/>
    <property type="molecule type" value="Genomic_DNA"/>
</dbReference>
<dbReference type="Pfam" id="PF08713">
    <property type="entry name" value="DNA_alkylation"/>
    <property type="match status" value="1"/>
</dbReference>
<dbReference type="CDD" id="cd07064">
    <property type="entry name" value="AlkD_like_1"/>
    <property type="match status" value="1"/>
</dbReference>